<reference evidence="2 3" key="1">
    <citation type="submission" date="2019-11" db="EMBL/GenBank/DDBJ databases">
        <title>FDA dAtabase for Regulatory Grade micrObial Sequences (FDA-ARGOS): Supporting development and validation of Infectious Disease Dx tests.</title>
        <authorList>
            <person name="Turner S."/>
            <person name="Byrd R."/>
            <person name="Tallon L."/>
            <person name="Sadzewicz L."/>
            <person name="Vavikolanu K."/>
            <person name="Mehta A."/>
            <person name="Aluvathingal J."/>
            <person name="Nadendla S."/>
            <person name="Myers T."/>
            <person name="Yan Y."/>
            <person name="Sichtig H."/>
        </authorList>
    </citation>
    <scope>NUCLEOTIDE SEQUENCE [LARGE SCALE GENOMIC DNA]</scope>
    <source>
        <strain evidence="2 3">FDAARGOS_739</strain>
    </source>
</reference>
<proteinExistence type="predicted"/>
<dbReference type="EMBL" id="CP050964">
    <property type="protein sequence ID" value="QIX89191.1"/>
    <property type="molecule type" value="Genomic_DNA"/>
</dbReference>
<gene>
    <name evidence="2" type="ORF">FOC47_00480</name>
</gene>
<sequence>MAIKFIILISMIFCHIVDDYYLQGWLASAKQKSWWEQNAPEKLFKYDYIAALFMHSFSWTFMVMLVPTVRVVLFGGTWYPLLFAGNVMIHMFVDDLKANKKRINLIQDQSIHMLQILWTWLYMIVL</sequence>
<feature type="transmembrane region" description="Helical" evidence="1">
    <location>
        <begin position="72"/>
        <end position="93"/>
    </location>
</feature>
<feature type="transmembrane region" description="Helical" evidence="1">
    <location>
        <begin position="6"/>
        <end position="27"/>
    </location>
</feature>
<protein>
    <submittedName>
        <fullName evidence="2">DUF3307 domain-containing protein</fullName>
    </submittedName>
</protein>
<name>A0AAP9LWD6_9FIRM</name>
<feature type="transmembrane region" description="Helical" evidence="1">
    <location>
        <begin position="48"/>
        <end position="66"/>
    </location>
</feature>
<evidence type="ECO:0000313" key="2">
    <source>
        <dbReference type="EMBL" id="QIX89191.1"/>
    </source>
</evidence>
<dbReference type="AlphaFoldDB" id="A0AAP9LWD6"/>
<keyword evidence="1" id="KW-0472">Membrane</keyword>
<dbReference type="GeneID" id="57959624"/>
<keyword evidence="1" id="KW-0812">Transmembrane</keyword>
<organism evidence="2 3">
    <name type="scientific">Enterocloster clostridioformis</name>
    <dbReference type="NCBI Taxonomy" id="1531"/>
    <lineage>
        <taxon>Bacteria</taxon>
        <taxon>Bacillati</taxon>
        <taxon>Bacillota</taxon>
        <taxon>Clostridia</taxon>
        <taxon>Lachnospirales</taxon>
        <taxon>Lachnospiraceae</taxon>
        <taxon>Enterocloster</taxon>
    </lineage>
</organism>
<evidence type="ECO:0000256" key="1">
    <source>
        <dbReference type="SAM" id="Phobius"/>
    </source>
</evidence>
<dbReference type="Proteomes" id="UP000501069">
    <property type="component" value="Chromosome"/>
</dbReference>
<dbReference type="RefSeq" id="WP_002588646.1">
    <property type="nucleotide sequence ID" value="NZ_CABKQO010000001.1"/>
</dbReference>
<keyword evidence="1" id="KW-1133">Transmembrane helix</keyword>
<accession>A0AAP9LWD6</accession>
<evidence type="ECO:0000313" key="3">
    <source>
        <dbReference type="Proteomes" id="UP000501069"/>
    </source>
</evidence>